<dbReference type="Pfam" id="PF12796">
    <property type="entry name" value="Ank_2"/>
    <property type="match status" value="1"/>
</dbReference>
<dbReference type="PANTHER" id="PTHR24173:SF74">
    <property type="entry name" value="ANKYRIN REPEAT DOMAIN-CONTAINING PROTEIN 16"/>
    <property type="match status" value="1"/>
</dbReference>
<dbReference type="RefSeq" id="XP_022399637.1">
    <property type="nucleotide sequence ID" value="XM_022543579.1"/>
</dbReference>
<dbReference type="InterPro" id="IPR036770">
    <property type="entry name" value="Ankyrin_rpt-contain_sf"/>
</dbReference>
<name>A0A1L9VGA2_ASPGL</name>
<accession>A0A1L9VGA2</accession>
<dbReference type="InterPro" id="IPR002110">
    <property type="entry name" value="Ankyrin_rpt"/>
</dbReference>
<keyword evidence="2" id="KW-0040">ANK repeat</keyword>
<evidence type="ECO:0000313" key="4">
    <source>
        <dbReference type="Proteomes" id="UP000184300"/>
    </source>
</evidence>
<dbReference type="GeneID" id="34459840"/>
<dbReference type="VEuPathDB" id="FungiDB:ASPGLDRAFT_26571"/>
<dbReference type="STRING" id="1160497.A0A1L9VGA2"/>
<protein>
    <submittedName>
        <fullName evidence="3">Uncharacterized protein</fullName>
    </submittedName>
</protein>
<proteinExistence type="predicted"/>
<dbReference type="Gene3D" id="1.25.40.20">
    <property type="entry name" value="Ankyrin repeat-containing domain"/>
    <property type="match status" value="1"/>
</dbReference>
<gene>
    <name evidence="3" type="ORF">ASPGLDRAFT_26571</name>
</gene>
<keyword evidence="1" id="KW-0677">Repeat</keyword>
<dbReference type="PANTHER" id="PTHR24173">
    <property type="entry name" value="ANKYRIN REPEAT CONTAINING"/>
    <property type="match status" value="1"/>
</dbReference>
<dbReference type="AlphaFoldDB" id="A0A1L9VGA2"/>
<dbReference type="OrthoDB" id="341259at2759"/>
<keyword evidence="4" id="KW-1185">Reference proteome</keyword>
<sequence>MCSKYNSEFSHIDERMDFAPYYVQRRALAPDSSEDNLIIRSMRDRSYKMVDYLNPTGKDSHKKLRQTTLPVLRAAVSIQVRENMGWILDEKTRKIDLRLRGYTGQPSDAREYLPVAVNAGDSALVKRLVEAEGVDVNACSVVFKRPLFNAASQGHLEIVRYLLGGAHLDPDIRLAYEKEVKDKYFYGYEYVEYPYPDTPLEAAALRRNGDMVQLLLSHSGTNLSKTSYSYLHAIEHAARSGNIDTNGASGDCDSEEAPLLLASEYGFPQTVALLLDKGASMPPMETYVLQRASSIRSPVDCIRVFLKKGHHKRSQDGGKAALRAPVRRGRQGVVAPFKTFGITLDE</sequence>
<dbReference type="SUPFAM" id="SSF48403">
    <property type="entry name" value="Ankyrin repeat"/>
    <property type="match status" value="1"/>
</dbReference>
<evidence type="ECO:0000256" key="2">
    <source>
        <dbReference type="ARBA" id="ARBA00023043"/>
    </source>
</evidence>
<dbReference type="SMART" id="SM00248">
    <property type="entry name" value="ANK"/>
    <property type="match status" value="3"/>
</dbReference>
<evidence type="ECO:0000313" key="3">
    <source>
        <dbReference type="EMBL" id="OJJ82939.1"/>
    </source>
</evidence>
<dbReference type="EMBL" id="KV878900">
    <property type="protein sequence ID" value="OJJ82939.1"/>
    <property type="molecule type" value="Genomic_DNA"/>
</dbReference>
<reference evidence="4" key="1">
    <citation type="journal article" date="2017" name="Genome Biol.">
        <title>Comparative genomics reveals high biological diversity and specific adaptations in the industrially and medically important fungal genus Aspergillus.</title>
        <authorList>
            <person name="de Vries R.P."/>
            <person name="Riley R."/>
            <person name="Wiebenga A."/>
            <person name="Aguilar-Osorio G."/>
            <person name="Amillis S."/>
            <person name="Uchima C.A."/>
            <person name="Anderluh G."/>
            <person name="Asadollahi M."/>
            <person name="Askin M."/>
            <person name="Barry K."/>
            <person name="Battaglia E."/>
            <person name="Bayram O."/>
            <person name="Benocci T."/>
            <person name="Braus-Stromeyer S.A."/>
            <person name="Caldana C."/>
            <person name="Canovas D."/>
            <person name="Cerqueira G.C."/>
            <person name="Chen F."/>
            <person name="Chen W."/>
            <person name="Choi C."/>
            <person name="Clum A."/>
            <person name="Dos Santos R.A."/>
            <person name="Damasio A.R."/>
            <person name="Diallinas G."/>
            <person name="Emri T."/>
            <person name="Fekete E."/>
            <person name="Flipphi M."/>
            <person name="Freyberg S."/>
            <person name="Gallo A."/>
            <person name="Gournas C."/>
            <person name="Habgood R."/>
            <person name="Hainaut M."/>
            <person name="Harispe M.L."/>
            <person name="Henrissat B."/>
            <person name="Hilden K.S."/>
            <person name="Hope R."/>
            <person name="Hossain A."/>
            <person name="Karabika E."/>
            <person name="Karaffa L."/>
            <person name="Karanyi Z."/>
            <person name="Krasevec N."/>
            <person name="Kuo A."/>
            <person name="Kusch H."/>
            <person name="LaButti K."/>
            <person name="Lagendijk E.L."/>
            <person name="Lapidus A."/>
            <person name="Levasseur A."/>
            <person name="Lindquist E."/>
            <person name="Lipzen A."/>
            <person name="Logrieco A.F."/>
            <person name="MacCabe A."/>
            <person name="Maekelae M.R."/>
            <person name="Malavazi I."/>
            <person name="Melin P."/>
            <person name="Meyer V."/>
            <person name="Mielnichuk N."/>
            <person name="Miskei M."/>
            <person name="Molnar A.P."/>
            <person name="Mule G."/>
            <person name="Ngan C.Y."/>
            <person name="Orejas M."/>
            <person name="Orosz E."/>
            <person name="Ouedraogo J.P."/>
            <person name="Overkamp K.M."/>
            <person name="Park H.-S."/>
            <person name="Perrone G."/>
            <person name="Piumi F."/>
            <person name="Punt P.J."/>
            <person name="Ram A.F."/>
            <person name="Ramon A."/>
            <person name="Rauscher S."/>
            <person name="Record E."/>
            <person name="Riano-Pachon D.M."/>
            <person name="Robert V."/>
            <person name="Roehrig J."/>
            <person name="Ruller R."/>
            <person name="Salamov A."/>
            <person name="Salih N.S."/>
            <person name="Samson R.A."/>
            <person name="Sandor E."/>
            <person name="Sanguinetti M."/>
            <person name="Schuetze T."/>
            <person name="Sepcic K."/>
            <person name="Shelest E."/>
            <person name="Sherlock G."/>
            <person name="Sophianopoulou V."/>
            <person name="Squina F.M."/>
            <person name="Sun H."/>
            <person name="Susca A."/>
            <person name="Todd R.B."/>
            <person name="Tsang A."/>
            <person name="Unkles S.E."/>
            <person name="van de Wiele N."/>
            <person name="van Rossen-Uffink D."/>
            <person name="Oliveira J.V."/>
            <person name="Vesth T.C."/>
            <person name="Visser J."/>
            <person name="Yu J.-H."/>
            <person name="Zhou M."/>
            <person name="Andersen M.R."/>
            <person name="Archer D.B."/>
            <person name="Baker S.E."/>
            <person name="Benoit I."/>
            <person name="Brakhage A.A."/>
            <person name="Braus G.H."/>
            <person name="Fischer R."/>
            <person name="Frisvad J.C."/>
            <person name="Goldman G.H."/>
            <person name="Houbraken J."/>
            <person name="Oakley B."/>
            <person name="Pocsi I."/>
            <person name="Scazzocchio C."/>
            <person name="Seiboth B."/>
            <person name="vanKuyk P.A."/>
            <person name="Wortman J."/>
            <person name="Dyer P.S."/>
            <person name="Grigoriev I.V."/>
        </authorList>
    </citation>
    <scope>NUCLEOTIDE SEQUENCE [LARGE SCALE GENOMIC DNA]</scope>
    <source>
        <strain evidence="4">CBS 516.65</strain>
    </source>
</reference>
<organism evidence="3 4">
    <name type="scientific">Aspergillus glaucus CBS 516.65</name>
    <dbReference type="NCBI Taxonomy" id="1160497"/>
    <lineage>
        <taxon>Eukaryota</taxon>
        <taxon>Fungi</taxon>
        <taxon>Dikarya</taxon>
        <taxon>Ascomycota</taxon>
        <taxon>Pezizomycotina</taxon>
        <taxon>Eurotiomycetes</taxon>
        <taxon>Eurotiomycetidae</taxon>
        <taxon>Eurotiales</taxon>
        <taxon>Aspergillaceae</taxon>
        <taxon>Aspergillus</taxon>
        <taxon>Aspergillus subgen. Aspergillus</taxon>
    </lineage>
</organism>
<evidence type="ECO:0000256" key="1">
    <source>
        <dbReference type="ARBA" id="ARBA00022737"/>
    </source>
</evidence>
<dbReference type="Proteomes" id="UP000184300">
    <property type="component" value="Unassembled WGS sequence"/>
</dbReference>